<name>A0A418SEW8_9RHOB</name>
<dbReference type="InterPro" id="IPR043129">
    <property type="entry name" value="ATPase_NBD"/>
</dbReference>
<dbReference type="RefSeq" id="WP_119839779.1">
    <property type="nucleotide sequence ID" value="NZ_CP060436.1"/>
</dbReference>
<dbReference type="PANTHER" id="PTHR19375">
    <property type="entry name" value="HEAT SHOCK PROTEIN 70KDA"/>
    <property type="match status" value="1"/>
</dbReference>
<evidence type="ECO:0000256" key="1">
    <source>
        <dbReference type="ARBA" id="ARBA00007381"/>
    </source>
</evidence>
<dbReference type="OrthoDB" id="9807934at2"/>
<dbReference type="GO" id="GO:0140662">
    <property type="term" value="F:ATP-dependent protein folding chaperone"/>
    <property type="evidence" value="ECO:0007669"/>
    <property type="project" value="InterPro"/>
</dbReference>
<dbReference type="EMBL" id="CP060436">
    <property type="protein sequence ID" value="QPM89065.1"/>
    <property type="molecule type" value="Genomic_DNA"/>
</dbReference>
<dbReference type="Gene3D" id="3.90.640.10">
    <property type="entry name" value="Actin, Chain A, domain 4"/>
    <property type="match status" value="2"/>
</dbReference>
<evidence type="ECO:0000313" key="5">
    <source>
        <dbReference type="Proteomes" id="UP000283786"/>
    </source>
</evidence>
<dbReference type="Gene3D" id="3.30.420.40">
    <property type="match status" value="3"/>
</dbReference>
<dbReference type="GO" id="GO:0005524">
    <property type="term" value="F:ATP binding"/>
    <property type="evidence" value="ECO:0007669"/>
    <property type="project" value="UniProtKB-KW"/>
</dbReference>
<keyword evidence="2" id="KW-0547">Nucleotide-binding</keyword>
<sequence>MDGRVLAVDFGTSNSAAAVVEAGSIRRIAVEDGAETLPTAVFFPADEGTMLIGQAAAEALISGEEGRYMRALKSVLGTTLFHERRLIGGRRRTLADIVTAFLIRVKARSEAELGGKVSRVLSGRPVHFHDGDPARDAQAEADLRGCYEAAGFTDIRFLPEPEAAAWASMGRDRSGETGLIVDIGGGTTDFTVFRQGGNGVEVLASHGIRLGGTDFDAALSLAHVMPLLGQGGQLRRDMGAGLLPMPAGIFVELATWAKIPFLYTPETRRMVAGMLRQAVEPQKLRRLAEVLESELGHEMAFAVERGKIAANGAEQAEIALGVVEKGLVAEITRSSMDAALAAQRSALETSAAESLTIAGLRPGQISAVVLVGGSSLMGMVDDVVRALCPDARVERAAAFTAVVDGLALAAAEL</sequence>
<keyword evidence="5" id="KW-1185">Reference proteome</keyword>
<organism evidence="4 5">
    <name type="scientific">Pseudooceanicola algae</name>
    <dbReference type="NCBI Taxonomy" id="1537215"/>
    <lineage>
        <taxon>Bacteria</taxon>
        <taxon>Pseudomonadati</taxon>
        <taxon>Pseudomonadota</taxon>
        <taxon>Alphaproteobacteria</taxon>
        <taxon>Rhodobacterales</taxon>
        <taxon>Paracoccaceae</taxon>
        <taxon>Pseudooceanicola</taxon>
    </lineage>
</organism>
<gene>
    <name evidence="4" type="primary">dnaK_1</name>
    <name evidence="4" type="ORF">PSAL_002740</name>
</gene>
<keyword evidence="3" id="KW-0067">ATP-binding</keyword>
<dbReference type="KEGG" id="palw:PSAL_002740"/>
<accession>A0A418SEW8</accession>
<dbReference type="PROSITE" id="PS00329">
    <property type="entry name" value="HSP70_2"/>
    <property type="match status" value="1"/>
</dbReference>
<dbReference type="SUPFAM" id="SSF53067">
    <property type="entry name" value="Actin-like ATPase domain"/>
    <property type="match status" value="2"/>
</dbReference>
<reference evidence="4 5" key="1">
    <citation type="submission" date="2020-08" db="EMBL/GenBank/DDBJ databases">
        <title>Genome sequence of Rhodobacteraceae bacterium Lw-13e.</title>
        <authorList>
            <person name="Poehlein A."/>
            <person name="Wolter L."/>
            <person name="Daniel R."/>
            <person name="Brinkhoff T."/>
        </authorList>
    </citation>
    <scope>NUCLEOTIDE SEQUENCE [LARGE SCALE GENOMIC DNA]</scope>
    <source>
        <strain evidence="4 5">Lw-13e</strain>
    </source>
</reference>
<evidence type="ECO:0000256" key="3">
    <source>
        <dbReference type="ARBA" id="ARBA00022840"/>
    </source>
</evidence>
<dbReference type="InterPro" id="IPR013126">
    <property type="entry name" value="Hsp_70_fam"/>
</dbReference>
<dbReference type="InterPro" id="IPR018181">
    <property type="entry name" value="Heat_shock_70_CS"/>
</dbReference>
<evidence type="ECO:0000256" key="2">
    <source>
        <dbReference type="ARBA" id="ARBA00022741"/>
    </source>
</evidence>
<dbReference type="AlphaFoldDB" id="A0A418SEW8"/>
<dbReference type="Proteomes" id="UP000283786">
    <property type="component" value="Chromosome"/>
</dbReference>
<comment type="similarity">
    <text evidence="1">Belongs to the heat shock protein 70 family.</text>
</comment>
<proteinExistence type="inferred from homology"/>
<protein>
    <submittedName>
        <fullName evidence="4">Chaperone protein DnaK</fullName>
    </submittedName>
</protein>
<evidence type="ECO:0000313" key="4">
    <source>
        <dbReference type="EMBL" id="QPM89065.1"/>
    </source>
</evidence>
<dbReference type="Pfam" id="PF00012">
    <property type="entry name" value="HSP70"/>
    <property type="match status" value="1"/>
</dbReference>